<gene>
    <name evidence="1" type="ORF">SMRZ_LOCUS11652</name>
</gene>
<name>A0A183M6H7_9TREM</name>
<accession>A0A183M6H7</accession>
<dbReference type="EMBL" id="UZAI01006689">
    <property type="protein sequence ID" value="VDO96405.1"/>
    <property type="molecule type" value="Genomic_DNA"/>
</dbReference>
<organism evidence="1 2">
    <name type="scientific">Schistosoma margrebowiei</name>
    <dbReference type="NCBI Taxonomy" id="48269"/>
    <lineage>
        <taxon>Eukaryota</taxon>
        <taxon>Metazoa</taxon>
        <taxon>Spiralia</taxon>
        <taxon>Lophotrochozoa</taxon>
        <taxon>Platyhelminthes</taxon>
        <taxon>Trematoda</taxon>
        <taxon>Digenea</taxon>
        <taxon>Strigeidida</taxon>
        <taxon>Schistosomatoidea</taxon>
        <taxon>Schistosomatidae</taxon>
        <taxon>Schistosoma</taxon>
    </lineage>
</organism>
<reference evidence="1 2" key="1">
    <citation type="submission" date="2018-11" db="EMBL/GenBank/DDBJ databases">
        <authorList>
            <consortium name="Pathogen Informatics"/>
        </authorList>
    </citation>
    <scope>NUCLEOTIDE SEQUENCE [LARGE SCALE GENOMIC DNA]</scope>
    <source>
        <strain evidence="1 2">Zambia</strain>
    </source>
</reference>
<keyword evidence="2" id="KW-1185">Reference proteome</keyword>
<evidence type="ECO:0000313" key="1">
    <source>
        <dbReference type="EMBL" id="VDO96405.1"/>
    </source>
</evidence>
<sequence length="113" mass="12292">MQPNDSEIADDLALISHTHSQIQVKTTSVAADSASLDPNVHNGKSKILKYNTENANTITVDGGFWNNKFTCTVLGGIIQLAYTEQVTMRSQIELSHGHPNSFGRFLSGSTDKN</sequence>
<protein>
    <submittedName>
        <fullName evidence="1">Uncharacterized protein</fullName>
    </submittedName>
</protein>
<evidence type="ECO:0000313" key="2">
    <source>
        <dbReference type="Proteomes" id="UP000277204"/>
    </source>
</evidence>
<dbReference type="AlphaFoldDB" id="A0A183M6H7"/>
<dbReference type="Proteomes" id="UP000277204">
    <property type="component" value="Unassembled WGS sequence"/>
</dbReference>
<proteinExistence type="predicted"/>